<evidence type="ECO:0000256" key="2">
    <source>
        <dbReference type="HAMAP-Rule" id="MF_02128"/>
    </source>
</evidence>
<dbReference type="NCBIfam" id="TIGR01379">
    <property type="entry name" value="thiL"/>
    <property type="match status" value="1"/>
</dbReference>
<comment type="caution">
    <text evidence="2">Lacks conserved residue(s) required for the propagation of feature annotation.</text>
</comment>
<gene>
    <name evidence="2 5" type="primary">thiL</name>
    <name evidence="5" type="ORF">ACFQ1T_07490</name>
</gene>
<proteinExistence type="inferred from homology"/>
<feature type="binding site" evidence="2">
    <location>
        <position position="41"/>
    </location>
    <ligand>
        <name>Mg(2+)</name>
        <dbReference type="ChEBI" id="CHEBI:18420"/>
        <label>2</label>
    </ligand>
</feature>
<dbReference type="PANTHER" id="PTHR30270">
    <property type="entry name" value="THIAMINE-MONOPHOSPHATE KINASE"/>
    <property type="match status" value="1"/>
</dbReference>
<dbReference type="InterPro" id="IPR006283">
    <property type="entry name" value="ThiL-like"/>
</dbReference>
<feature type="binding site" evidence="2">
    <location>
        <position position="69"/>
    </location>
    <ligand>
        <name>Mg(2+)</name>
        <dbReference type="ChEBI" id="CHEBI:18420"/>
        <label>4</label>
    </ligand>
</feature>
<evidence type="ECO:0000313" key="5">
    <source>
        <dbReference type="EMBL" id="MFD0929621.1"/>
    </source>
</evidence>
<dbReference type="GO" id="GO:0009030">
    <property type="term" value="F:thiamine-phosphate kinase activity"/>
    <property type="evidence" value="ECO:0007669"/>
    <property type="project" value="UniProtKB-EC"/>
</dbReference>
<feature type="binding site" evidence="2">
    <location>
        <position position="24"/>
    </location>
    <ligand>
        <name>Mg(2+)</name>
        <dbReference type="ChEBI" id="CHEBI:18420"/>
        <label>4</label>
    </ligand>
</feature>
<feature type="binding site" evidence="2">
    <location>
        <position position="39"/>
    </location>
    <ligand>
        <name>Mg(2+)</name>
        <dbReference type="ChEBI" id="CHEBI:18420"/>
        <label>4</label>
    </ligand>
</feature>
<protein>
    <recommendedName>
        <fullName evidence="2">Thiamine-monophosphate kinase</fullName>
        <shortName evidence="2">TMP kinase</shortName>
        <shortName evidence="2">Thiamine-phosphate kinase</shortName>
        <ecNumber evidence="2">2.7.4.16</ecNumber>
    </recommendedName>
</protein>
<keyword evidence="2 5" id="KW-0418">Kinase</keyword>
<comment type="caution">
    <text evidence="5">The sequence shown here is derived from an EMBL/GenBank/DDBJ whole genome shotgun (WGS) entry which is preliminary data.</text>
</comment>
<keyword evidence="2" id="KW-0067">ATP-binding</keyword>
<dbReference type="InterPro" id="IPR010918">
    <property type="entry name" value="PurM-like_C_dom"/>
</dbReference>
<dbReference type="EMBL" id="JBHTJW010000002">
    <property type="protein sequence ID" value="MFD0929621.1"/>
    <property type="molecule type" value="Genomic_DNA"/>
</dbReference>
<keyword evidence="2" id="KW-0479">Metal-binding</keyword>
<feature type="binding site" evidence="2">
    <location>
        <position position="116"/>
    </location>
    <ligand>
        <name>Mg(2+)</name>
        <dbReference type="ChEBI" id="CHEBI:18420"/>
        <label>1</label>
    </ligand>
</feature>
<reference evidence="6" key="1">
    <citation type="journal article" date="2019" name="Int. J. Syst. Evol. Microbiol.">
        <title>The Global Catalogue of Microorganisms (GCM) 10K type strain sequencing project: providing services to taxonomists for standard genome sequencing and annotation.</title>
        <authorList>
            <consortium name="The Broad Institute Genomics Platform"/>
            <consortium name="The Broad Institute Genome Sequencing Center for Infectious Disease"/>
            <person name="Wu L."/>
            <person name="Ma J."/>
        </authorList>
    </citation>
    <scope>NUCLEOTIDE SEQUENCE [LARGE SCALE GENOMIC DNA]</scope>
    <source>
        <strain evidence="6">CCUG 59685</strain>
    </source>
</reference>
<dbReference type="InterPro" id="IPR036921">
    <property type="entry name" value="PurM-like_N_sf"/>
</dbReference>
<accession>A0ABW3GLJ1</accession>
<feature type="binding site" evidence="2">
    <location>
        <position position="41"/>
    </location>
    <ligand>
        <name>Mg(2+)</name>
        <dbReference type="ChEBI" id="CHEBI:18420"/>
        <label>1</label>
    </ligand>
</feature>
<comment type="function">
    <text evidence="2">Catalyzes the ATP-dependent phosphorylation of thiamine-monophosphate (TMP) to form thiamine-pyrophosphate (TPP), the active form of vitamin B1.</text>
</comment>
<dbReference type="Gene3D" id="3.30.1330.10">
    <property type="entry name" value="PurM-like, N-terminal domain"/>
    <property type="match status" value="1"/>
</dbReference>
<keyword evidence="1 2" id="KW-0784">Thiamine biosynthesis</keyword>
<comment type="similarity">
    <text evidence="2">Belongs to the thiamine-monophosphate kinase family.</text>
</comment>
<dbReference type="PANTHER" id="PTHR30270:SF0">
    <property type="entry name" value="THIAMINE-MONOPHOSPHATE KINASE"/>
    <property type="match status" value="1"/>
</dbReference>
<sequence length="314" mass="33503">MAEFDLIAQYFTRQAAVDLGVGDDAALVSVRPGYQLAVSADMSVSGTHFFAEAQPFAIGWKSMAVNISDMAAMGAEPKWATLSIALPGVDHPWLRQFSDGLFACADAFEVALIGGDTTRGPLNIAINILGEVPRGQALQRNGARAGEDIWVSGCLGQAALWLQNRLGHLPLHADDIAMLATAMHHPQPRVRLGLALRGMASAALDISDGLLADLDHILQASRVGAELDWRALPLPRLQTPIEEETMQKAVLAGGDDYELCFTAAPQHREALLALSQQLNLPLSRIGKTTASPGLTVMNGNVALDIAKKGYQHFG</sequence>
<dbReference type="HAMAP" id="MF_02128">
    <property type="entry name" value="TMP_kinase"/>
    <property type="match status" value="1"/>
</dbReference>
<comment type="pathway">
    <text evidence="2">Cofactor biosynthesis; thiamine diphosphate biosynthesis; thiamine diphosphate from thiamine phosphate: step 1/1.</text>
</comment>
<feature type="binding site" evidence="2">
    <location>
        <position position="207"/>
    </location>
    <ligand>
        <name>ATP</name>
        <dbReference type="ChEBI" id="CHEBI:30616"/>
    </ligand>
</feature>
<comment type="miscellaneous">
    <text evidence="2">Reaction mechanism of ThiL seems to utilize a direct, inline transfer of the gamma-phosphate of ATP to TMP rather than a phosphorylated enzyme intermediate.</text>
</comment>
<dbReference type="Proteomes" id="UP001597106">
    <property type="component" value="Unassembled WGS sequence"/>
</dbReference>
<keyword evidence="6" id="KW-1185">Reference proteome</keyword>
<name>A0ABW3GLJ1_9PROT</name>
<keyword evidence="2" id="KW-0547">Nucleotide-binding</keyword>
<dbReference type="InterPro" id="IPR016188">
    <property type="entry name" value="PurM-like_N"/>
</dbReference>
<keyword evidence="2 5" id="KW-0808">Transferase</keyword>
<feature type="binding site" evidence="2">
    <location>
        <begin position="115"/>
        <end position="116"/>
    </location>
    <ligand>
        <name>ATP</name>
        <dbReference type="ChEBI" id="CHEBI:30616"/>
    </ligand>
</feature>
<dbReference type="Gene3D" id="3.90.650.10">
    <property type="entry name" value="PurM-like C-terminal domain"/>
    <property type="match status" value="1"/>
</dbReference>
<evidence type="ECO:0000259" key="4">
    <source>
        <dbReference type="Pfam" id="PF02769"/>
    </source>
</evidence>
<feature type="binding site" evidence="2">
    <location>
        <position position="310"/>
    </location>
    <ligand>
        <name>substrate</name>
    </ligand>
</feature>
<feature type="binding site" evidence="2">
    <location>
        <position position="208"/>
    </location>
    <ligand>
        <name>Mg(2+)</name>
        <dbReference type="ChEBI" id="CHEBI:18420"/>
        <label>5</label>
    </ligand>
</feature>
<feature type="binding site" evidence="2">
    <location>
        <position position="24"/>
    </location>
    <ligand>
        <name>Mg(2+)</name>
        <dbReference type="ChEBI" id="CHEBI:18420"/>
        <label>3</label>
    </ligand>
</feature>
<feature type="binding site" evidence="2">
    <location>
        <position position="48"/>
    </location>
    <ligand>
        <name>substrate</name>
    </ligand>
</feature>
<dbReference type="InterPro" id="IPR036676">
    <property type="entry name" value="PurM-like_C_sf"/>
</dbReference>
<feature type="binding site" evidence="2">
    <location>
        <position position="140"/>
    </location>
    <ligand>
        <name>ATP</name>
        <dbReference type="ChEBI" id="CHEBI:30616"/>
    </ligand>
</feature>
<feature type="binding site" evidence="2">
    <location>
        <position position="255"/>
    </location>
    <ligand>
        <name>substrate</name>
    </ligand>
</feature>
<feature type="binding site" evidence="2">
    <location>
        <position position="69"/>
    </location>
    <ligand>
        <name>Mg(2+)</name>
        <dbReference type="ChEBI" id="CHEBI:18420"/>
        <label>3</label>
    </ligand>
</feature>
<dbReference type="CDD" id="cd02194">
    <property type="entry name" value="ThiL"/>
    <property type="match status" value="1"/>
</dbReference>
<evidence type="ECO:0000259" key="3">
    <source>
        <dbReference type="Pfam" id="PF00586"/>
    </source>
</evidence>
<dbReference type="PIRSF" id="PIRSF005303">
    <property type="entry name" value="Thiam_monoph_kin"/>
    <property type="match status" value="1"/>
</dbReference>
<feature type="binding site" evidence="2">
    <location>
        <position position="205"/>
    </location>
    <ligand>
        <name>Mg(2+)</name>
        <dbReference type="ChEBI" id="CHEBI:18420"/>
        <label>3</label>
    </ligand>
</feature>
<dbReference type="Pfam" id="PF02769">
    <property type="entry name" value="AIRS_C"/>
    <property type="match status" value="1"/>
</dbReference>
<feature type="domain" description="PurM-like N-terminal" evidence="3">
    <location>
        <begin position="22"/>
        <end position="131"/>
    </location>
</feature>
<evidence type="ECO:0000256" key="1">
    <source>
        <dbReference type="ARBA" id="ARBA00022977"/>
    </source>
</evidence>
<feature type="domain" description="PurM-like C-terminal" evidence="4">
    <location>
        <begin position="186"/>
        <end position="296"/>
    </location>
</feature>
<dbReference type="SUPFAM" id="SSF56042">
    <property type="entry name" value="PurM C-terminal domain-like"/>
    <property type="match status" value="1"/>
</dbReference>
<feature type="binding site" evidence="2">
    <location>
        <position position="69"/>
    </location>
    <ligand>
        <name>Mg(2+)</name>
        <dbReference type="ChEBI" id="CHEBI:18420"/>
        <label>2</label>
    </ligand>
</feature>
<comment type="catalytic activity">
    <reaction evidence="2">
        <text>thiamine phosphate + ATP = thiamine diphosphate + ADP</text>
        <dbReference type="Rhea" id="RHEA:15913"/>
        <dbReference type="ChEBI" id="CHEBI:30616"/>
        <dbReference type="ChEBI" id="CHEBI:37575"/>
        <dbReference type="ChEBI" id="CHEBI:58937"/>
        <dbReference type="ChEBI" id="CHEBI:456216"/>
        <dbReference type="EC" id="2.7.4.16"/>
    </reaction>
</comment>
<dbReference type="Pfam" id="PF00586">
    <property type="entry name" value="AIRS"/>
    <property type="match status" value="1"/>
</dbReference>
<dbReference type="RefSeq" id="WP_379075340.1">
    <property type="nucleotide sequence ID" value="NZ_JBHTJW010000002.1"/>
</dbReference>
<keyword evidence="2" id="KW-0460">Magnesium</keyword>
<dbReference type="EC" id="2.7.4.16" evidence="2"/>
<dbReference type="SUPFAM" id="SSF55326">
    <property type="entry name" value="PurM N-terminal domain-like"/>
    <property type="match status" value="1"/>
</dbReference>
<organism evidence="5 6">
    <name type="scientific">Methylophilus glucosoxydans</name>
    <dbReference type="NCBI Taxonomy" id="752553"/>
    <lineage>
        <taxon>Bacteria</taxon>
        <taxon>Pseudomonadati</taxon>
        <taxon>Pseudomonadota</taxon>
        <taxon>Betaproteobacteria</taxon>
        <taxon>Nitrosomonadales</taxon>
        <taxon>Methylophilaceae</taxon>
        <taxon>Methylophilus</taxon>
    </lineage>
</organism>
<evidence type="ECO:0000313" key="6">
    <source>
        <dbReference type="Proteomes" id="UP001597106"/>
    </source>
</evidence>